<evidence type="ECO:0000313" key="4">
    <source>
        <dbReference type="EMBL" id="CAF1589503.1"/>
    </source>
</evidence>
<dbReference type="InterPro" id="IPR009081">
    <property type="entry name" value="PP-bd_ACP"/>
</dbReference>
<dbReference type="InterPro" id="IPR045851">
    <property type="entry name" value="AMP-bd_C_sf"/>
</dbReference>
<dbReference type="SUPFAM" id="SSF56801">
    <property type="entry name" value="Acetyl-CoA synthetase-like"/>
    <property type="match status" value="1"/>
</dbReference>
<comment type="caution">
    <text evidence="4">The sequence shown here is derived from an EMBL/GenBank/DDBJ whole genome shotgun (WGS) entry which is preliminary data.</text>
</comment>
<accession>A0A816A0T8</accession>
<name>A0A816A0T8_9BILA</name>
<dbReference type="PANTHER" id="PTHR45527">
    <property type="entry name" value="NONRIBOSOMAL PEPTIDE SYNTHETASE"/>
    <property type="match status" value="1"/>
</dbReference>
<protein>
    <recommendedName>
        <fullName evidence="2">Carrier domain-containing protein</fullName>
    </recommendedName>
</protein>
<proteinExistence type="predicted"/>
<dbReference type="EMBL" id="CAJNOM010001063">
    <property type="protein sequence ID" value="CAF1589503.1"/>
    <property type="molecule type" value="Genomic_DNA"/>
</dbReference>
<gene>
    <name evidence="3" type="ORF">BJG266_LOCUS33888</name>
    <name evidence="4" type="ORF">QVE165_LOCUS51055</name>
</gene>
<dbReference type="InterPro" id="IPR036736">
    <property type="entry name" value="ACP-like_sf"/>
</dbReference>
<dbReference type="SUPFAM" id="SSF47336">
    <property type="entry name" value="ACP-like"/>
    <property type="match status" value="1"/>
</dbReference>
<dbReference type="PROSITE" id="PS50075">
    <property type="entry name" value="CARRIER"/>
    <property type="match status" value="1"/>
</dbReference>
<dbReference type="GO" id="GO:0005737">
    <property type="term" value="C:cytoplasm"/>
    <property type="evidence" value="ECO:0007669"/>
    <property type="project" value="TreeGrafter"/>
</dbReference>
<dbReference type="Gene3D" id="1.10.1200.10">
    <property type="entry name" value="ACP-like"/>
    <property type="match status" value="1"/>
</dbReference>
<keyword evidence="5" id="KW-1185">Reference proteome</keyword>
<dbReference type="GO" id="GO:0044550">
    <property type="term" value="P:secondary metabolite biosynthetic process"/>
    <property type="evidence" value="ECO:0007669"/>
    <property type="project" value="TreeGrafter"/>
</dbReference>
<evidence type="ECO:0000313" key="3">
    <source>
        <dbReference type="EMBL" id="CAF1331131.1"/>
    </source>
</evidence>
<dbReference type="EMBL" id="CAJNOI010000695">
    <property type="protein sequence ID" value="CAF1331131.1"/>
    <property type="molecule type" value="Genomic_DNA"/>
</dbReference>
<evidence type="ECO:0000256" key="1">
    <source>
        <dbReference type="SAM" id="MobiDB-lite"/>
    </source>
</evidence>
<dbReference type="OrthoDB" id="416786at2759"/>
<dbReference type="AlphaFoldDB" id="A0A816A0T8"/>
<dbReference type="GO" id="GO:0043041">
    <property type="term" value="P:amino acid activation for nonribosomal peptide biosynthetic process"/>
    <property type="evidence" value="ECO:0007669"/>
    <property type="project" value="TreeGrafter"/>
</dbReference>
<feature type="region of interest" description="Disordered" evidence="1">
    <location>
        <begin position="115"/>
        <end position="135"/>
    </location>
</feature>
<dbReference type="PANTHER" id="PTHR45527:SF1">
    <property type="entry name" value="FATTY ACID SYNTHASE"/>
    <property type="match status" value="1"/>
</dbReference>
<evidence type="ECO:0000259" key="2">
    <source>
        <dbReference type="PROSITE" id="PS50075"/>
    </source>
</evidence>
<dbReference type="Gene3D" id="3.30.300.30">
    <property type="match status" value="1"/>
</dbReference>
<sequence>MDPNDKLYSVGGIGFQKEFRDPRVELGEIERTILNASSSVTNCVVIKYQQQPGGQEHLITYVQSSSSSSSPDEGMITIKELKHICQQYLSLYMMPIWFVILEQLPLDTNGKVDHKQLPTPDLSQLTQQHDDNTNEPKEQIHTEIHTFWNRLLSIDKLSMKSNFFSIGGNSLLLVKLYNYYLSRFSLNQQIINLAMLYKQPTIIEHIQLVKNALLTSTTDTFPSKKKKWKPLNIMHSKL</sequence>
<evidence type="ECO:0000313" key="5">
    <source>
        <dbReference type="Proteomes" id="UP000663832"/>
    </source>
</evidence>
<dbReference type="GO" id="GO:0031177">
    <property type="term" value="F:phosphopantetheine binding"/>
    <property type="evidence" value="ECO:0007669"/>
    <property type="project" value="TreeGrafter"/>
</dbReference>
<feature type="domain" description="Carrier" evidence="2">
    <location>
        <begin position="135"/>
        <end position="213"/>
    </location>
</feature>
<reference evidence="4" key="1">
    <citation type="submission" date="2021-02" db="EMBL/GenBank/DDBJ databases">
        <authorList>
            <person name="Nowell W R."/>
        </authorList>
    </citation>
    <scope>NUCLEOTIDE SEQUENCE</scope>
</reference>
<organism evidence="4 5">
    <name type="scientific">Adineta steineri</name>
    <dbReference type="NCBI Taxonomy" id="433720"/>
    <lineage>
        <taxon>Eukaryota</taxon>
        <taxon>Metazoa</taxon>
        <taxon>Spiralia</taxon>
        <taxon>Gnathifera</taxon>
        <taxon>Rotifera</taxon>
        <taxon>Eurotatoria</taxon>
        <taxon>Bdelloidea</taxon>
        <taxon>Adinetida</taxon>
        <taxon>Adinetidae</taxon>
        <taxon>Adineta</taxon>
    </lineage>
</organism>
<dbReference type="Proteomes" id="UP000663832">
    <property type="component" value="Unassembled WGS sequence"/>
</dbReference>
<dbReference type="Proteomes" id="UP000663877">
    <property type="component" value="Unassembled WGS sequence"/>
</dbReference>